<feature type="domain" description="Cytochrome c" evidence="9">
    <location>
        <begin position="8"/>
        <end position="84"/>
    </location>
</feature>
<dbReference type="InterPro" id="IPR009056">
    <property type="entry name" value="Cyt_c-like_dom"/>
</dbReference>
<keyword evidence="4 8" id="KW-0479">Metal-binding</keyword>
<dbReference type="InterPro" id="IPR036909">
    <property type="entry name" value="Cyt_c-like_dom_sf"/>
</dbReference>
<evidence type="ECO:0000256" key="3">
    <source>
        <dbReference type="ARBA" id="ARBA00022617"/>
    </source>
</evidence>
<evidence type="ECO:0000256" key="1">
    <source>
        <dbReference type="ARBA" id="ARBA00001931"/>
    </source>
</evidence>
<dbReference type="SUPFAM" id="SSF50998">
    <property type="entry name" value="Quinoprotein alcohol dehydrogenase-like"/>
    <property type="match status" value="1"/>
</dbReference>
<keyword evidence="5" id="KW-0732">Signal</keyword>
<dbReference type="Gene3D" id="2.140.10.10">
    <property type="entry name" value="Quinoprotein alcohol dehydrogenase-like superfamily"/>
    <property type="match status" value="1"/>
</dbReference>
<dbReference type="SMART" id="SM00564">
    <property type="entry name" value="PQQ"/>
    <property type="match status" value="5"/>
</dbReference>
<proteinExistence type="inferred from homology"/>
<evidence type="ECO:0000256" key="7">
    <source>
        <dbReference type="ARBA" id="ARBA00023004"/>
    </source>
</evidence>
<protein>
    <submittedName>
        <fullName evidence="10">Glucose dehydrogenase</fullName>
    </submittedName>
</protein>
<organism evidence="10">
    <name type="scientific">uncultured Gemmatimonadales bacterium HF0770_11C06</name>
    <dbReference type="NCBI Taxonomy" id="723616"/>
    <lineage>
        <taxon>Bacteria</taxon>
        <taxon>Pseudomonadati</taxon>
        <taxon>Gemmatimonadota</taxon>
        <taxon>Gemmatimonadia</taxon>
        <taxon>Gemmatimonadales</taxon>
        <taxon>environmental samples</taxon>
    </lineage>
</organism>
<dbReference type="Pfam" id="PF13442">
    <property type="entry name" value="Cytochrome_CBB3"/>
    <property type="match status" value="1"/>
</dbReference>
<evidence type="ECO:0000256" key="8">
    <source>
        <dbReference type="PROSITE-ProRule" id="PRU00433"/>
    </source>
</evidence>
<dbReference type="InterPro" id="IPR002372">
    <property type="entry name" value="PQQ_rpt_dom"/>
</dbReference>
<evidence type="ECO:0000256" key="5">
    <source>
        <dbReference type="ARBA" id="ARBA00022729"/>
    </source>
</evidence>
<dbReference type="PROSITE" id="PS51007">
    <property type="entry name" value="CYTC"/>
    <property type="match status" value="1"/>
</dbReference>
<dbReference type="GO" id="GO:0016491">
    <property type="term" value="F:oxidoreductase activity"/>
    <property type="evidence" value="ECO:0007669"/>
    <property type="project" value="UniProtKB-KW"/>
</dbReference>
<comment type="cofactor">
    <cofactor evidence="1">
        <name>pyrroloquinoline quinone</name>
        <dbReference type="ChEBI" id="CHEBI:58442"/>
    </cofactor>
</comment>
<dbReference type="EMBL" id="GU568008">
    <property type="protein sequence ID" value="ADI23204.1"/>
    <property type="molecule type" value="Genomic_DNA"/>
</dbReference>
<dbReference type="InterPro" id="IPR018391">
    <property type="entry name" value="PQQ_b-propeller_rpt"/>
</dbReference>
<accession>E7C6Y0</accession>
<evidence type="ECO:0000256" key="6">
    <source>
        <dbReference type="ARBA" id="ARBA00023002"/>
    </source>
</evidence>
<dbReference type="PANTHER" id="PTHR32303">
    <property type="entry name" value="QUINOPROTEIN ALCOHOL DEHYDROGENASE (CYTOCHROME C)"/>
    <property type="match status" value="1"/>
</dbReference>
<evidence type="ECO:0000313" key="10">
    <source>
        <dbReference type="EMBL" id="ADI23204.1"/>
    </source>
</evidence>
<dbReference type="AlphaFoldDB" id="E7C6Y0"/>
<evidence type="ECO:0000256" key="2">
    <source>
        <dbReference type="ARBA" id="ARBA00008156"/>
    </source>
</evidence>
<keyword evidence="3 8" id="KW-0349">Heme</keyword>
<keyword evidence="7 8" id="KW-0408">Iron</keyword>
<dbReference type="InterPro" id="IPR011047">
    <property type="entry name" value="Quinoprotein_ADH-like_sf"/>
</dbReference>
<sequence>MFVRTVTLAAAAGEDSFQTRCALCHGVDGAGTDRAASILPTLSALEPDQLRTIITKGVSAKGMPAFEILDAELGDLIAYLKNLGASVSPAARDPRAPQPRAGTIRLIGGGTLNGTILNMSGFDTQLRTPDGRLHLLRREADAYREVAIEPYQDWSSYNGSDSANRHSALAQINRDNVERLTAQWFYPIPDMRMIEGTPVVVAGVMYVTAANRVYALDASTGREIWRYSQPRTPGLVGDPAIGLNRGVAIREDRLFTVTDHAHVIALDRFTGELIWDAEMADYRDHYGAVAAPLVVEDLVIAGISAGDTGLRGFLDAYHVSTGERAWRFWTIPAPNEPGSETWGDPAVLRRGCGATWLTGSYDADLDLLYWPTGNPCPDLNGDRRPGDNLYTNSVVALRPTTGALEWYFQFTPHDTHDWDAQEPLLLVDEEFHGQPRKLLLQGNRNGFFYVLDRITGEFLLGEPFVTQTWSAGIDESGRPIVLPDSDPTEAGNDVCPAIRGATNWWATSYHPGTKLFYLLAHESCMTYTKNDQDWQRGRSWLGGTARLADGSPNQKFIRALDIETGRTVWSYAQTGKAQTSSGVLSTDGDLVFFGEDSGAFAALDAASGVPLWHFQANQDWKASPMTYMVTGRQYVAIASGMGFWAFALPE</sequence>
<evidence type="ECO:0000256" key="4">
    <source>
        <dbReference type="ARBA" id="ARBA00022723"/>
    </source>
</evidence>
<dbReference type="Pfam" id="PF01011">
    <property type="entry name" value="PQQ"/>
    <property type="match status" value="2"/>
</dbReference>
<evidence type="ECO:0000259" key="9">
    <source>
        <dbReference type="PROSITE" id="PS51007"/>
    </source>
</evidence>
<dbReference type="GO" id="GO:0020037">
    <property type="term" value="F:heme binding"/>
    <property type="evidence" value="ECO:0007669"/>
    <property type="project" value="InterPro"/>
</dbReference>
<keyword evidence="6" id="KW-0560">Oxidoreductase</keyword>
<dbReference type="Gene3D" id="1.10.760.10">
    <property type="entry name" value="Cytochrome c-like domain"/>
    <property type="match status" value="1"/>
</dbReference>
<dbReference type="GO" id="GO:0009055">
    <property type="term" value="F:electron transfer activity"/>
    <property type="evidence" value="ECO:0007669"/>
    <property type="project" value="InterPro"/>
</dbReference>
<dbReference type="SUPFAM" id="SSF46626">
    <property type="entry name" value="Cytochrome c"/>
    <property type="match status" value="1"/>
</dbReference>
<name>E7C6Y0_9BACT</name>
<reference evidence="10" key="1">
    <citation type="submission" date="2010-01" db="EMBL/GenBank/DDBJ databases">
        <title>Genome fragments of uncultured bacteria from the North Pacific subtropical Gyre.</title>
        <authorList>
            <person name="Pham V.D."/>
            <person name="Delong E.F."/>
        </authorList>
    </citation>
    <scope>NUCLEOTIDE SEQUENCE</scope>
</reference>
<dbReference type="GO" id="GO:0046872">
    <property type="term" value="F:metal ion binding"/>
    <property type="evidence" value="ECO:0007669"/>
    <property type="project" value="UniProtKB-KW"/>
</dbReference>
<comment type="similarity">
    <text evidence="2">Belongs to the bacterial PQQ dehydrogenase family.</text>
</comment>